<keyword evidence="1" id="KW-1133">Transmembrane helix</keyword>
<proteinExistence type="predicted"/>
<organism evidence="2 3">
    <name type="scientific">Paraclostridium tenue</name>
    <dbReference type="NCBI Taxonomy" id="1737"/>
    <lineage>
        <taxon>Bacteria</taxon>
        <taxon>Bacillati</taxon>
        <taxon>Bacillota</taxon>
        <taxon>Clostridia</taxon>
        <taxon>Peptostreptococcales</taxon>
        <taxon>Peptostreptococcaceae</taxon>
        <taxon>Paraclostridium</taxon>
    </lineage>
</organism>
<evidence type="ECO:0000313" key="2">
    <source>
        <dbReference type="EMBL" id="GAA0864851.1"/>
    </source>
</evidence>
<dbReference type="Proteomes" id="UP001400965">
    <property type="component" value="Unassembled WGS sequence"/>
</dbReference>
<protein>
    <submittedName>
        <fullName evidence="2">Uncharacterized protein</fullName>
    </submittedName>
</protein>
<feature type="transmembrane region" description="Helical" evidence="1">
    <location>
        <begin position="61"/>
        <end position="79"/>
    </location>
</feature>
<keyword evidence="1" id="KW-0812">Transmembrane</keyword>
<feature type="transmembrane region" description="Helical" evidence="1">
    <location>
        <begin position="7"/>
        <end position="25"/>
    </location>
</feature>
<keyword evidence="1" id="KW-0472">Membrane</keyword>
<accession>A0ABN1M6B5</accession>
<sequence>MGTINSVKGSILILLHFMAFVFLIHFVSGEYAISGMILVLSLIGLNTALRNENKLDKFKYYKIVIIFLIVCIIFRYIVINL</sequence>
<reference evidence="2 3" key="1">
    <citation type="journal article" date="2019" name="Int. J. Syst. Evol. Microbiol.">
        <title>The Global Catalogue of Microorganisms (GCM) 10K type strain sequencing project: providing services to taxonomists for standard genome sequencing and annotation.</title>
        <authorList>
            <consortium name="The Broad Institute Genomics Platform"/>
            <consortium name="The Broad Institute Genome Sequencing Center for Infectious Disease"/>
            <person name="Wu L."/>
            <person name="Ma J."/>
        </authorList>
    </citation>
    <scope>NUCLEOTIDE SEQUENCE [LARGE SCALE GENOMIC DNA]</scope>
    <source>
        <strain evidence="2 3">JCM 6486</strain>
    </source>
</reference>
<gene>
    <name evidence="2" type="ORF">GCM10008917_19960</name>
</gene>
<evidence type="ECO:0000313" key="3">
    <source>
        <dbReference type="Proteomes" id="UP001400965"/>
    </source>
</evidence>
<name>A0ABN1M6B5_9FIRM</name>
<dbReference type="EMBL" id="BAAACP010000011">
    <property type="protein sequence ID" value="GAA0864851.1"/>
    <property type="molecule type" value="Genomic_DNA"/>
</dbReference>
<feature type="transmembrane region" description="Helical" evidence="1">
    <location>
        <begin position="31"/>
        <end position="49"/>
    </location>
</feature>
<comment type="caution">
    <text evidence="2">The sequence shown here is derived from an EMBL/GenBank/DDBJ whole genome shotgun (WGS) entry which is preliminary data.</text>
</comment>
<keyword evidence="3" id="KW-1185">Reference proteome</keyword>
<evidence type="ECO:0000256" key="1">
    <source>
        <dbReference type="SAM" id="Phobius"/>
    </source>
</evidence>